<comment type="caution">
    <text evidence="1">The sequence shown here is derived from an EMBL/GenBank/DDBJ whole genome shotgun (WGS) entry which is preliminary data.</text>
</comment>
<proteinExistence type="predicted"/>
<evidence type="ECO:0000313" key="2">
    <source>
        <dbReference type="Proteomes" id="UP000265801"/>
    </source>
</evidence>
<gene>
    <name evidence="1" type="ORF">D3H55_20665</name>
</gene>
<dbReference type="Pfam" id="PF08876">
    <property type="entry name" value="DUF1836"/>
    <property type="match status" value="1"/>
</dbReference>
<sequence length="254" mass="28291">METFKLSRKNMADLLSSLNAATETTPLKVLQGAWTVAHEDEMKNGKNIKAFISTEMPSIFERFFKSGCEEIGFSINEIVSLGNQIEFTNLSPSAVQNWVKRDIKELIGTPQIGRKYTVDQAAILFIVEDLKAALDFESIRKVLTLVFNNPEDRTDDIINPVDLYSAYASVFDKVHHLTSTASNKGADDSSINGHADMLIKEECRKVLPSFHGLSKEDQEIVLNILIASAFTVQSVYYQAIARKYAGAALFFKGI</sequence>
<reference evidence="1 2" key="1">
    <citation type="submission" date="2018-09" db="EMBL/GenBank/DDBJ databases">
        <title>Bacillus saliacetes sp. nov., isolated from Thai shrimp paste (Ka-pi).</title>
        <authorList>
            <person name="Daroonpunt R."/>
            <person name="Tanasupawat S."/>
            <person name="Yiamsombut S."/>
        </authorList>
    </citation>
    <scope>NUCLEOTIDE SEQUENCE [LARGE SCALE GENOMIC DNA]</scope>
    <source>
        <strain evidence="1 2">SKP7-4</strain>
    </source>
</reference>
<organism evidence="1 2">
    <name type="scientific">Bacillus salacetis</name>
    <dbReference type="NCBI Taxonomy" id="2315464"/>
    <lineage>
        <taxon>Bacteria</taxon>
        <taxon>Bacillati</taxon>
        <taxon>Bacillota</taxon>
        <taxon>Bacilli</taxon>
        <taxon>Bacillales</taxon>
        <taxon>Bacillaceae</taxon>
        <taxon>Bacillus</taxon>
    </lineage>
</organism>
<evidence type="ECO:0000313" key="1">
    <source>
        <dbReference type="EMBL" id="RIW28847.1"/>
    </source>
</evidence>
<dbReference type="OrthoDB" id="2351599at2"/>
<dbReference type="InterPro" id="IPR014975">
    <property type="entry name" value="DUF1836"/>
</dbReference>
<dbReference type="AlphaFoldDB" id="A0A3A1QP74"/>
<dbReference type="EMBL" id="QXIR01000039">
    <property type="protein sequence ID" value="RIW28847.1"/>
    <property type="molecule type" value="Genomic_DNA"/>
</dbReference>
<protein>
    <submittedName>
        <fullName evidence="1">DUF1836 domain-containing protein</fullName>
    </submittedName>
</protein>
<name>A0A3A1QP74_9BACI</name>
<dbReference type="PANTHER" id="PTHR40056:SF1">
    <property type="entry name" value="DUF1836 DOMAIN-CONTAINING PROTEIN"/>
    <property type="match status" value="1"/>
</dbReference>
<dbReference type="Proteomes" id="UP000265801">
    <property type="component" value="Unassembled WGS sequence"/>
</dbReference>
<dbReference type="PANTHER" id="PTHR40056">
    <property type="entry name" value="HYPOTHETICAL CYTOSOLIC PROTEIN"/>
    <property type="match status" value="1"/>
</dbReference>
<keyword evidence="2" id="KW-1185">Reference proteome</keyword>
<accession>A0A3A1QP74</accession>